<evidence type="ECO:0000313" key="5">
    <source>
        <dbReference type="Proteomes" id="UP001595478"/>
    </source>
</evidence>
<feature type="domain" description="SPOR" evidence="3">
    <location>
        <begin position="115"/>
        <end position="192"/>
    </location>
</feature>
<gene>
    <name evidence="4" type="ORF">ACFOHL_05935</name>
</gene>
<name>A0ABV7FRM3_9ALTE</name>
<evidence type="ECO:0000256" key="2">
    <source>
        <dbReference type="SAM" id="Phobius"/>
    </source>
</evidence>
<dbReference type="Pfam" id="PF05036">
    <property type="entry name" value="SPOR"/>
    <property type="match status" value="1"/>
</dbReference>
<dbReference type="SUPFAM" id="SSF110997">
    <property type="entry name" value="Sporulation related repeat"/>
    <property type="match status" value="1"/>
</dbReference>
<accession>A0ABV7FRM3</accession>
<dbReference type="PANTHER" id="PTHR38687">
    <property type="entry name" value="CELL DIVISION PROTEIN DEDD-RELATED"/>
    <property type="match status" value="1"/>
</dbReference>
<dbReference type="PROSITE" id="PS51724">
    <property type="entry name" value="SPOR"/>
    <property type="match status" value="1"/>
</dbReference>
<reference evidence="5" key="1">
    <citation type="journal article" date="2019" name="Int. J. Syst. Evol. Microbiol.">
        <title>The Global Catalogue of Microorganisms (GCM) 10K type strain sequencing project: providing services to taxonomists for standard genome sequencing and annotation.</title>
        <authorList>
            <consortium name="The Broad Institute Genomics Platform"/>
            <consortium name="The Broad Institute Genome Sequencing Center for Infectious Disease"/>
            <person name="Wu L."/>
            <person name="Ma J."/>
        </authorList>
    </citation>
    <scope>NUCLEOTIDE SEQUENCE [LARGE SCALE GENOMIC DNA]</scope>
    <source>
        <strain evidence="5">KCTC 52473</strain>
    </source>
</reference>
<keyword evidence="2" id="KW-0812">Transmembrane</keyword>
<dbReference type="InterPro" id="IPR036680">
    <property type="entry name" value="SPOR-like_sf"/>
</dbReference>
<dbReference type="PANTHER" id="PTHR38687:SF2">
    <property type="entry name" value="CELL DIVISION PROTEIN FTSN"/>
    <property type="match status" value="1"/>
</dbReference>
<dbReference type="Proteomes" id="UP001595478">
    <property type="component" value="Unassembled WGS sequence"/>
</dbReference>
<evidence type="ECO:0000313" key="4">
    <source>
        <dbReference type="EMBL" id="MFC3121152.1"/>
    </source>
</evidence>
<sequence>MSPQDYVRRGHAKKSSAKKNNKTKPHQTPWFRICVAALLLFAFGFGLYYLQTKPLNTNTSEESALTETSASSPKSKDVTTTKKAAEVLPVLKEEEWTFIDSLPEYSVEVEIETLPESDKKYIMQCFSVRSIERAEALRAKIALQGLEAKVVESNGNNGHWYRVVLGPYDRKRAAEKDRHQLKRANIPGCIIW</sequence>
<dbReference type="InterPro" id="IPR007730">
    <property type="entry name" value="SPOR-like_dom"/>
</dbReference>
<comment type="caution">
    <text evidence="4">The sequence shown here is derived from an EMBL/GenBank/DDBJ whole genome shotgun (WGS) entry which is preliminary data.</text>
</comment>
<keyword evidence="5" id="KW-1185">Reference proteome</keyword>
<dbReference type="EMBL" id="JBHRSW010000007">
    <property type="protein sequence ID" value="MFC3121152.1"/>
    <property type="molecule type" value="Genomic_DNA"/>
</dbReference>
<dbReference type="InterPro" id="IPR052521">
    <property type="entry name" value="Cell_div_SPOR-domain"/>
</dbReference>
<dbReference type="Gene3D" id="3.30.70.1070">
    <property type="entry name" value="Sporulation related repeat"/>
    <property type="match status" value="1"/>
</dbReference>
<protein>
    <submittedName>
        <fullName evidence="4">SPOR domain-containing protein</fullName>
    </submittedName>
</protein>
<feature type="region of interest" description="Disordered" evidence="1">
    <location>
        <begin position="1"/>
        <end position="25"/>
    </location>
</feature>
<keyword evidence="2" id="KW-1133">Transmembrane helix</keyword>
<feature type="transmembrane region" description="Helical" evidence="2">
    <location>
        <begin position="30"/>
        <end position="50"/>
    </location>
</feature>
<evidence type="ECO:0000259" key="3">
    <source>
        <dbReference type="PROSITE" id="PS51724"/>
    </source>
</evidence>
<evidence type="ECO:0000256" key="1">
    <source>
        <dbReference type="SAM" id="MobiDB-lite"/>
    </source>
</evidence>
<proteinExistence type="predicted"/>
<organism evidence="4 5">
    <name type="scientific">Agaribacter flavus</name>
    <dbReference type="NCBI Taxonomy" id="1902781"/>
    <lineage>
        <taxon>Bacteria</taxon>
        <taxon>Pseudomonadati</taxon>
        <taxon>Pseudomonadota</taxon>
        <taxon>Gammaproteobacteria</taxon>
        <taxon>Alteromonadales</taxon>
        <taxon>Alteromonadaceae</taxon>
        <taxon>Agaribacter</taxon>
    </lineage>
</organism>
<keyword evidence="2" id="KW-0472">Membrane</keyword>
<feature type="compositionally biased region" description="Basic residues" evidence="1">
    <location>
        <begin position="9"/>
        <end position="25"/>
    </location>
</feature>
<dbReference type="RefSeq" id="WP_376919291.1">
    <property type="nucleotide sequence ID" value="NZ_JBHRSW010000007.1"/>
</dbReference>